<name>A0ACC3TI26_9ASCO</name>
<dbReference type="Proteomes" id="UP001489719">
    <property type="component" value="Unassembled WGS sequence"/>
</dbReference>
<reference evidence="2" key="1">
    <citation type="journal article" date="2024" name="Front. Bioeng. Biotechnol.">
        <title>Genome-scale model development and genomic sequencing of the oleaginous clade Lipomyces.</title>
        <authorList>
            <person name="Czajka J.J."/>
            <person name="Han Y."/>
            <person name="Kim J."/>
            <person name="Mondo S.J."/>
            <person name="Hofstad B.A."/>
            <person name="Robles A."/>
            <person name="Haridas S."/>
            <person name="Riley R."/>
            <person name="LaButti K."/>
            <person name="Pangilinan J."/>
            <person name="Andreopoulos W."/>
            <person name="Lipzen A."/>
            <person name="Yan J."/>
            <person name="Wang M."/>
            <person name="Ng V."/>
            <person name="Grigoriev I.V."/>
            <person name="Spatafora J.W."/>
            <person name="Magnuson J.K."/>
            <person name="Baker S.E."/>
            <person name="Pomraning K.R."/>
        </authorList>
    </citation>
    <scope>NUCLEOTIDE SEQUENCE [LARGE SCALE GENOMIC DNA]</scope>
    <source>
        <strain evidence="2">CBS 10300</strain>
    </source>
</reference>
<organism evidence="1 2">
    <name type="scientific">Lipomyces orientalis</name>
    <dbReference type="NCBI Taxonomy" id="1233043"/>
    <lineage>
        <taxon>Eukaryota</taxon>
        <taxon>Fungi</taxon>
        <taxon>Dikarya</taxon>
        <taxon>Ascomycota</taxon>
        <taxon>Saccharomycotina</taxon>
        <taxon>Lipomycetes</taxon>
        <taxon>Lipomycetales</taxon>
        <taxon>Lipomycetaceae</taxon>
        <taxon>Lipomyces</taxon>
    </lineage>
</organism>
<evidence type="ECO:0000313" key="2">
    <source>
        <dbReference type="Proteomes" id="UP001489719"/>
    </source>
</evidence>
<proteinExistence type="predicted"/>
<comment type="caution">
    <text evidence="1">The sequence shown here is derived from an EMBL/GenBank/DDBJ whole genome shotgun (WGS) entry which is preliminary data.</text>
</comment>
<accession>A0ACC3TI26</accession>
<keyword evidence="2" id="KW-1185">Reference proteome</keyword>
<dbReference type="EMBL" id="MU970125">
    <property type="protein sequence ID" value="KAK9320527.1"/>
    <property type="molecule type" value="Genomic_DNA"/>
</dbReference>
<sequence>MQSLWARYNAIPFKGRLWIGISTMAVAYGGMRLTDYLYDRQQQKELQHSTSAIAGAVGKAANTKLTHVSAVDQADSK</sequence>
<gene>
    <name evidence="1" type="ORF">V1517DRAFT_348087</name>
</gene>
<protein>
    <submittedName>
        <fullName evidence="1">Uncharacterized protein</fullName>
    </submittedName>
</protein>
<evidence type="ECO:0000313" key="1">
    <source>
        <dbReference type="EMBL" id="KAK9320527.1"/>
    </source>
</evidence>